<feature type="region of interest" description="Disordered" evidence="1">
    <location>
        <begin position="449"/>
        <end position="469"/>
    </location>
</feature>
<name>A0A2T9YNX5_9FUNG</name>
<sequence>MELAVAWHFYAKNSSVKKINLEIPPDQSLATITLLKKNNLVLDFYFLLVFPEFSLKLQYKTLSFTCSILFISILAPNSFPKSILAPNSFPKSILAPNSFPKSILAPNSFKSLYLLPTLFQISALALVLPFVAACRIPELKNSRNVFSTIYRFFTAKFLVSNTRRAKNRLARSTKKHKCCTVAQSRAQKKNPSVFPGSILRSTQFRNNTIDTSINKPCSPSNNPANFDALNLKSTPKVSQIDSFETTDSKSIKLGTDLSRSIYLESTAGPKINHSTKNLNQLNAKKCLNVLKNINTSTGNTFDVPNSIPRNCQDDFSQYFQNDNFSSVSLKSKVSSLLGSTLPPYKLLENSITFSDTDEPIITYSQIFPKNRAVNSDPRTNTLPNNLQQSAILNQLSQNKSSRKNETAITLNSQTYSSVALLLNSSSLRKSKKSQSYSKNLPMSVFRVNSSSNSKPYVKNQPTLSSFPKPHVKKFTKPNSQYSHESEICSAPTNRTNTQVSTFQTASCLITEHNPLSESSISNSSIQSFRSL</sequence>
<dbReference type="Proteomes" id="UP000245383">
    <property type="component" value="Unassembled WGS sequence"/>
</dbReference>
<protein>
    <submittedName>
        <fullName evidence="2">Uncharacterized protein</fullName>
    </submittedName>
</protein>
<comment type="caution">
    <text evidence="2">The sequence shown here is derived from an EMBL/GenBank/DDBJ whole genome shotgun (WGS) entry which is preliminary data.</text>
</comment>
<organism evidence="2 3">
    <name type="scientific">Smittium simulii</name>
    <dbReference type="NCBI Taxonomy" id="133385"/>
    <lineage>
        <taxon>Eukaryota</taxon>
        <taxon>Fungi</taxon>
        <taxon>Fungi incertae sedis</taxon>
        <taxon>Zoopagomycota</taxon>
        <taxon>Kickxellomycotina</taxon>
        <taxon>Harpellomycetes</taxon>
        <taxon>Harpellales</taxon>
        <taxon>Legeriomycetaceae</taxon>
        <taxon>Smittium</taxon>
    </lineage>
</organism>
<proteinExistence type="predicted"/>
<feature type="compositionally biased region" description="Polar residues" evidence="1">
    <location>
        <begin position="449"/>
        <end position="465"/>
    </location>
</feature>
<evidence type="ECO:0000313" key="3">
    <source>
        <dbReference type="Proteomes" id="UP000245383"/>
    </source>
</evidence>
<evidence type="ECO:0000256" key="1">
    <source>
        <dbReference type="SAM" id="MobiDB-lite"/>
    </source>
</evidence>
<dbReference type="EMBL" id="MBFR01000103">
    <property type="protein sequence ID" value="PVU94053.1"/>
    <property type="molecule type" value="Genomic_DNA"/>
</dbReference>
<gene>
    <name evidence="2" type="ORF">BB561_002844</name>
</gene>
<dbReference type="AlphaFoldDB" id="A0A2T9YNX5"/>
<accession>A0A2T9YNX5</accession>
<reference evidence="2 3" key="1">
    <citation type="journal article" date="2018" name="MBio">
        <title>Comparative Genomics Reveals the Core Gene Toolbox for the Fungus-Insect Symbiosis.</title>
        <authorList>
            <person name="Wang Y."/>
            <person name="Stata M."/>
            <person name="Wang W."/>
            <person name="Stajich J.E."/>
            <person name="White M.M."/>
            <person name="Moncalvo J.M."/>
        </authorList>
    </citation>
    <scope>NUCLEOTIDE SEQUENCE [LARGE SCALE GENOMIC DNA]</scope>
    <source>
        <strain evidence="2 3">SWE-8-4</strain>
    </source>
</reference>
<keyword evidence="3" id="KW-1185">Reference proteome</keyword>
<evidence type="ECO:0000313" key="2">
    <source>
        <dbReference type="EMBL" id="PVU94053.1"/>
    </source>
</evidence>